<dbReference type="SUPFAM" id="SSF102114">
    <property type="entry name" value="Radical SAM enzymes"/>
    <property type="match status" value="1"/>
</dbReference>
<dbReference type="InterPro" id="IPR058240">
    <property type="entry name" value="rSAM_sf"/>
</dbReference>
<name>A0AAU9ECB1_9BACT</name>
<dbReference type="PROSITE" id="PS51918">
    <property type="entry name" value="RADICAL_SAM"/>
    <property type="match status" value="1"/>
</dbReference>
<comment type="cofactor">
    <cofactor evidence="1">
        <name>[4Fe-4S] cluster</name>
        <dbReference type="ChEBI" id="CHEBI:49883"/>
    </cofactor>
</comment>
<keyword evidence="2" id="KW-0949">S-adenosyl-L-methionine</keyword>
<dbReference type="CDD" id="cd01335">
    <property type="entry name" value="Radical_SAM"/>
    <property type="match status" value="1"/>
</dbReference>
<evidence type="ECO:0000256" key="3">
    <source>
        <dbReference type="ARBA" id="ARBA00022723"/>
    </source>
</evidence>
<feature type="domain" description="Radical SAM core" evidence="7">
    <location>
        <begin position="59"/>
        <end position="277"/>
    </location>
</feature>
<accession>A0AAU9ECB1</accession>
<evidence type="ECO:0000256" key="5">
    <source>
        <dbReference type="ARBA" id="ARBA00023014"/>
    </source>
</evidence>
<proteinExistence type="predicted"/>
<dbReference type="RefSeq" id="WP_338606209.1">
    <property type="nucleotide sequence ID" value="NZ_AP028679.1"/>
</dbReference>
<reference evidence="9" key="1">
    <citation type="journal article" date="2023" name="Arch. Microbiol.">
        <title>Desulfoferula mesophilus gen. nov. sp. nov., a mesophilic sulfate-reducing bacterium isolated from a brackish lake sediment.</title>
        <authorList>
            <person name="Watanabe T."/>
            <person name="Yabe T."/>
            <person name="Tsuji J.M."/>
            <person name="Fukui M."/>
        </authorList>
    </citation>
    <scope>NUCLEOTIDE SEQUENCE [LARGE SCALE GENOMIC DNA]</scope>
    <source>
        <strain evidence="9">12FAK</strain>
    </source>
</reference>
<keyword evidence="4" id="KW-0408">Iron</keyword>
<evidence type="ECO:0000256" key="1">
    <source>
        <dbReference type="ARBA" id="ARBA00001966"/>
    </source>
</evidence>
<evidence type="ECO:0000256" key="6">
    <source>
        <dbReference type="SAM" id="MobiDB-lite"/>
    </source>
</evidence>
<dbReference type="Proteomes" id="UP001366166">
    <property type="component" value="Chromosome"/>
</dbReference>
<evidence type="ECO:0000313" key="9">
    <source>
        <dbReference type="Proteomes" id="UP001366166"/>
    </source>
</evidence>
<dbReference type="GO" id="GO:0051536">
    <property type="term" value="F:iron-sulfur cluster binding"/>
    <property type="evidence" value="ECO:0007669"/>
    <property type="project" value="UniProtKB-KW"/>
</dbReference>
<dbReference type="Gene3D" id="3.20.20.70">
    <property type="entry name" value="Aldolase class I"/>
    <property type="match status" value="1"/>
</dbReference>
<keyword evidence="3" id="KW-0479">Metal-binding</keyword>
<sequence>MSPWNPLDPKVTEILTKAEDMAGITREEAVCLLRLELCSPEAYAVMALANRMSRQAFGGKGELHFHIGLNVEGCSFNCKFCSLTKQAGIFNESEEFSHEQLLAWAKKGEEQGADALNLMTTGRYRFERLLEVGAWLSREVNVPLVANTRDINHQEGEALLAHGFQGFYHAVRLREGVDSPFPVAKRIATIKVITEVGLKWANCIEPVGPEHQPEEIAELMVLARELGATYSGVMRRINFPGSPLGHHGMINELEMARMVAVSRLVMGDVPRAHCTHEPNTAALMAGANLFFPEVGSSPRETQADTGQGRGRDVAACAAIMREMGLNPSLPSNCFDAPPSDAGPQDTCPSAYPGLP</sequence>
<dbReference type="GO" id="GO:0003824">
    <property type="term" value="F:catalytic activity"/>
    <property type="evidence" value="ECO:0007669"/>
    <property type="project" value="InterPro"/>
</dbReference>
<dbReference type="GO" id="GO:0046872">
    <property type="term" value="F:metal ion binding"/>
    <property type="evidence" value="ECO:0007669"/>
    <property type="project" value="UniProtKB-KW"/>
</dbReference>
<dbReference type="KEGG" id="dmp:FAK_15710"/>
<evidence type="ECO:0000259" key="7">
    <source>
        <dbReference type="PROSITE" id="PS51918"/>
    </source>
</evidence>
<dbReference type="InterPro" id="IPR013785">
    <property type="entry name" value="Aldolase_TIM"/>
</dbReference>
<dbReference type="AlphaFoldDB" id="A0AAU9ECB1"/>
<keyword evidence="5" id="KW-0411">Iron-sulfur</keyword>
<dbReference type="InterPro" id="IPR007197">
    <property type="entry name" value="rSAM"/>
</dbReference>
<evidence type="ECO:0000256" key="2">
    <source>
        <dbReference type="ARBA" id="ARBA00022691"/>
    </source>
</evidence>
<keyword evidence="9" id="KW-1185">Reference proteome</keyword>
<protein>
    <submittedName>
        <fullName evidence="8">Radical SAM protein</fullName>
    </submittedName>
</protein>
<evidence type="ECO:0000256" key="4">
    <source>
        <dbReference type="ARBA" id="ARBA00023004"/>
    </source>
</evidence>
<organism evidence="8 9">
    <name type="scientific">Desulfoferula mesophila</name>
    <dbReference type="NCBI Taxonomy" id="3058419"/>
    <lineage>
        <taxon>Bacteria</taxon>
        <taxon>Pseudomonadati</taxon>
        <taxon>Thermodesulfobacteriota</taxon>
        <taxon>Desulfarculia</taxon>
        <taxon>Desulfarculales</taxon>
        <taxon>Desulfarculaceae</taxon>
        <taxon>Desulfoferula</taxon>
    </lineage>
</organism>
<dbReference type="EMBL" id="AP028679">
    <property type="protein sequence ID" value="BEQ14505.1"/>
    <property type="molecule type" value="Genomic_DNA"/>
</dbReference>
<feature type="region of interest" description="Disordered" evidence="6">
    <location>
        <begin position="327"/>
        <end position="355"/>
    </location>
</feature>
<gene>
    <name evidence="8" type="ORF">FAK_15710</name>
</gene>
<evidence type="ECO:0000313" key="8">
    <source>
        <dbReference type="EMBL" id="BEQ14505.1"/>
    </source>
</evidence>